<evidence type="ECO:0000313" key="3">
    <source>
        <dbReference type="Proteomes" id="UP001141806"/>
    </source>
</evidence>
<proteinExistence type="inferred from homology"/>
<dbReference type="OrthoDB" id="97518at2759"/>
<evidence type="ECO:0000313" key="2">
    <source>
        <dbReference type="EMBL" id="KAJ4980128.1"/>
    </source>
</evidence>
<comment type="caution">
    <text evidence="2">The sequence shown here is derived from an EMBL/GenBank/DDBJ whole genome shotgun (WGS) entry which is preliminary data.</text>
</comment>
<dbReference type="SUPFAM" id="SSF54518">
    <property type="entry name" value="Tubby C-terminal domain-like"/>
    <property type="match status" value="1"/>
</dbReference>
<dbReference type="Proteomes" id="UP001141806">
    <property type="component" value="Unassembled WGS sequence"/>
</dbReference>
<organism evidence="2 3">
    <name type="scientific">Protea cynaroides</name>
    <dbReference type="NCBI Taxonomy" id="273540"/>
    <lineage>
        <taxon>Eukaryota</taxon>
        <taxon>Viridiplantae</taxon>
        <taxon>Streptophyta</taxon>
        <taxon>Embryophyta</taxon>
        <taxon>Tracheophyta</taxon>
        <taxon>Spermatophyta</taxon>
        <taxon>Magnoliopsida</taxon>
        <taxon>Proteales</taxon>
        <taxon>Proteaceae</taxon>
        <taxon>Protea</taxon>
    </lineage>
</organism>
<dbReference type="PANTHER" id="PTHR31087">
    <property type="match status" value="1"/>
</dbReference>
<dbReference type="AlphaFoldDB" id="A0A9Q0R1Q5"/>
<protein>
    <submittedName>
        <fullName evidence="2">Uncharacterized protein</fullName>
    </submittedName>
</protein>
<dbReference type="Pfam" id="PF04525">
    <property type="entry name" value="LOR"/>
    <property type="match status" value="1"/>
</dbReference>
<reference evidence="2" key="1">
    <citation type="journal article" date="2023" name="Plant J.">
        <title>The genome of the king protea, Protea cynaroides.</title>
        <authorList>
            <person name="Chang J."/>
            <person name="Duong T.A."/>
            <person name="Schoeman C."/>
            <person name="Ma X."/>
            <person name="Roodt D."/>
            <person name="Barker N."/>
            <person name="Li Z."/>
            <person name="Van de Peer Y."/>
            <person name="Mizrachi E."/>
        </authorList>
    </citation>
    <scope>NUCLEOTIDE SEQUENCE</scope>
    <source>
        <tissue evidence="2">Young leaves</tissue>
    </source>
</reference>
<keyword evidence="3" id="KW-1185">Reference proteome</keyword>
<name>A0A9Q0R1Q5_9MAGN</name>
<comment type="similarity">
    <text evidence="1">Belongs to the LOR family.</text>
</comment>
<evidence type="ECO:0000256" key="1">
    <source>
        <dbReference type="ARBA" id="ARBA00005437"/>
    </source>
</evidence>
<dbReference type="PANTHER" id="PTHR31087:SF58">
    <property type="entry name" value="OS07G0230700 PROTEIN"/>
    <property type="match status" value="1"/>
</dbReference>
<dbReference type="InterPro" id="IPR038595">
    <property type="entry name" value="LOR_sf"/>
</dbReference>
<dbReference type="InterPro" id="IPR025659">
    <property type="entry name" value="Tubby-like_C"/>
</dbReference>
<sequence>MAEPSNFPPMSNPVSVVGPQFCSPYSEDLTISEKAIFIGDNLVVTDVNGNIVFNVKGALFNIHDRHILLDANGNPVLSIQQKFQIMSGDWQVFSGDSSDSKDLLFSTKKPSIFKTDLDVFLAANTKEEVCDFKIKDIFLDRSCTIYLGESSNVIAKMHKPNIEFLQDSFIVTVYPNIDSAFIVALIVILKEIYLQA</sequence>
<gene>
    <name evidence="2" type="ORF">NE237_010908</name>
</gene>
<dbReference type="EMBL" id="JAMYWD010000002">
    <property type="protein sequence ID" value="KAJ4980128.1"/>
    <property type="molecule type" value="Genomic_DNA"/>
</dbReference>
<accession>A0A9Q0R1Q5</accession>
<dbReference type="Gene3D" id="2.40.160.200">
    <property type="entry name" value="LURP1-related"/>
    <property type="match status" value="1"/>
</dbReference>
<dbReference type="InterPro" id="IPR007612">
    <property type="entry name" value="LOR"/>
</dbReference>